<geneLocation type="plasmid" evidence="11 12">
    <name>pMP1046B</name>
</geneLocation>
<sequence>MKTMSELKYHYGLKMCIHPSTKQKQIIKMNSDVSRAVYNAMVAIDKELYQLKQVKLPIDTIQTRIAELEKRKKAQNYLATHYTYMKHPYIDSHCRSMAMRSYKAAWNMFRKVHNVGTPNFHKKTYEEKYQTSGTYTSKKKPVNMWTGSIRFVDNKHINIPKLGIIRVSGSYRKLLDNKDDIRIGTTTISKNAFGIYYVSMQLGSDTPFVKELPKTNSQVGIDLNTDNFLTTSEGNVIANPRFYRTIKGRLAKAQRKLSRRQVRAKKEGRSLRDSKNYQKQRIVVSKLMNKVRNQRNKFLDEMSITLIKNHDLVVAENLRSKNMLRNHALAMSISDVGWRTFLQKLEYKAELYGKTFVTVNPKNTTQTCSECGHVMGTKDTDKLTLKDRSWACPSCNTYHIRDVNAAKNILDKGLKQLA</sequence>
<dbReference type="EMBL" id="CP007648">
    <property type="protein sequence ID" value="AIR11683.1"/>
    <property type="molecule type" value="Genomic_DNA"/>
</dbReference>
<keyword evidence="4" id="KW-0479">Metal-binding</keyword>
<dbReference type="Pfam" id="PF07282">
    <property type="entry name" value="Cas12f1-like_TNB"/>
    <property type="match status" value="1"/>
</dbReference>
<evidence type="ECO:0000256" key="3">
    <source>
        <dbReference type="ARBA" id="ARBA00022578"/>
    </source>
</evidence>
<reference evidence="11 12" key="1">
    <citation type="journal article" date="2014" name="BMC Genomics">
        <title>Unusual genome complexity in Lactobacillus salivarius JCM1046.</title>
        <authorList>
            <person name="Raftis E.J."/>
            <person name="Forde B.M."/>
            <person name="Claesson M.J."/>
            <person name="O'Toole P.W."/>
        </authorList>
    </citation>
    <scope>NUCLEOTIDE SEQUENCE [LARGE SCALE GENOMIC DNA]</scope>
    <source>
        <strain evidence="11 12">JCM1046</strain>
        <plasmid evidence="11 12">pMP1046B</plasmid>
    </source>
</reference>
<keyword evidence="6" id="KW-0238">DNA-binding</keyword>
<dbReference type="KEGG" id="lsj:LSJ_3065"/>
<evidence type="ECO:0000256" key="7">
    <source>
        <dbReference type="ARBA" id="ARBA00023172"/>
    </source>
</evidence>
<protein>
    <submittedName>
        <fullName evidence="11">Transposase of the family IS605</fullName>
    </submittedName>
</protein>
<dbReference type="RefSeq" id="WP_044005825.1">
    <property type="nucleotide sequence ID" value="NZ_CP007648.1"/>
</dbReference>
<dbReference type="Pfam" id="PF12323">
    <property type="entry name" value="HTH_OrfB_IS605"/>
    <property type="match status" value="1"/>
</dbReference>
<dbReference type="NCBIfam" id="TIGR01766">
    <property type="entry name" value="IS200/IS605 family accessory protein TnpB-like domain"/>
    <property type="match status" value="1"/>
</dbReference>
<dbReference type="Proteomes" id="UP000029488">
    <property type="component" value="Plasmid pMP1046B"/>
</dbReference>
<dbReference type="InterPro" id="IPR021027">
    <property type="entry name" value="Transposase_put_HTH"/>
</dbReference>
<dbReference type="AlphaFoldDB" id="A0A089QIN9"/>
<comment type="similarity">
    <text evidence="2">In the N-terminal section; belongs to the transposase 2 family.</text>
</comment>
<dbReference type="InterPro" id="IPR001959">
    <property type="entry name" value="Transposase"/>
</dbReference>
<keyword evidence="7" id="KW-0233">DNA recombination</keyword>
<dbReference type="Pfam" id="PF01385">
    <property type="entry name" value="OrfB_IS605"/>
    <property type="match status" value="1"/>
</dbReference>
<evidence type="ECO:0000256" key="4">
    <source>
        <dbReference type="ARBA" id="ARBA00022723"/>
    </source>
</evidence>
<keyword evidence="11" id="KW-0614">Plasmid</keyword>
<dbReference type="PANTHER" id="PTHR30405:SF25">
    <property type="entry name" value="RNA-GUIDED DNA ENDONUCLEASE INSQ-RELATED"/>
    <property type="match status" value="1"/>
</dbReference>
<evidence type="ECO:0000259" key="10">
    <source>
        <dbReference type="Pfam" id="PF12323"/>
    </source>
</evidence>
<dbReference type="NCBIfam" id="NF040570">
    <property type="entry name" value="guided_TnpB"/>
    <property type="match status" value="1"/>
</dbReference>
<feature type="domain" description="Transposase putative helix-turn-helix" evidence="10">
    <location>
        <begin position="13"/>
        <end position="50"/>
    </location>
</feature>
<feature type="domain" description="Probable transposase IS891/IS1136/IS1341" evidence="8">
    <location>
        <begin position="210"/>
        <end position="326"/>
    </location>
</feature>
<dbReference type="GO" id="GO:0003677">
    <property type="term" value="F:DNA binding"/>
    <property type="evidence" value="ECO:0007669"/>
    <property type="project" value="UniProtKB-KW"/>
</dbReference>
<evidence type="ECO:0000256" key="6">
    <source>
        <dbReference type="ARBA" id="ARBA00023125"/>
    </source>
</evidence>
<organism evidence="11 12">
    <name type="scientific">Ligilactobacillus salivarius</name>
    <dbReference type="NCBI Taxonomy" id="1624"/>
    <lineage>
        <taxon>Bacteria</taxon>
        <taxon>Bacillati</taxon>
        <taxon>Bacillota</taxon>
        <taxon>Bacilli</taxon>
        <taxon>Lactobacillales</taxon>
        <taxon>Lactobacillaceae</taxon>
        <taxon>Ligilactobacillus</taxon>
    </lineage>
</organism>
<evidence type="ECO:0000313" key="11">
    <source>
        <dbReference type="EMBL" id="AIR11683.1"/>
    </source>
</evidence>
<dbReference type="GO" id="GO:0046872">
    <property type="term" value="F:metal ion binding"/>
    <property type="evidence" value="ECO:0007669"/>
    <property type="project" value="UniProtKB-KW"/>
</dbReference>
<evidence type="ECO:0000256" key="5">
    <source>
        <dbReference type="ARBA" id="ARBA00022833"/>
    </source>
</evidence>
<accession>A0A089QIN9</accession>
<evidence type="ECO:0000259" key="8">
    <source>
        <dbReference type="Pfam" id="PF01385"/>
    </source>
</evidence>
<gene>
    <name evidence="11" type="ORF">LSJ_3065</name>
</gene>
<evidence type="ECO:0000259" key="9">
    <source>
        <dbReference type="Pfam" id="PF07282"/>
    </source>
</evidence>
<name>A0A089QIN9_9LACO</name>
<evidence type="ECO:0000256" key="2">
    <source>
        <dbReference type="ARBA" id="ARBA00011044"/>
    </source>
</evidence>
<keyword evidence="5" id="KW-0862">Zinc</keyword>
<dbReference type="GO" id="GO:0006310">
    <property type="term" value="P:DNA recombination"/>
    <property type="evidence" value="ECO:0007669"/>
    <property type="project" value="UniProtKB-KW"/>
</dbReference>
<evidence type="ECO:0000313" key="12">
    <source>
        <dbReference type="Proteomes" id="UP000029488"/>
    </source>
</evidence>
<dbReference type="PANTHER" id="PTHR30405">
    <property type="entry name" value="TRANSPOSASE"/>
    <property type="match status" value="1"/>
</dbReference>
<comment type="similarity">
    <text evidence="1">In the C-terminal section; belongs to the transposase 35 family.</text>
</comment>
<evidence type="ECO:0000256" key="1">
    <source>
        <dbReference type="ARBA" id="ARBA00008761"/>
    </source>
</evidence>
<dbReference type="GO" id="GO:0032196">
    <property type="term" value="P:transposition"/>
    <property type="evidence" value="ECO:0007669"/>
    <property type="project" value="UniProtKB-KW"/>
</dbReference>
<dbReference type="InterPro" id="IPR010095">
    <property type="entry name" value="Cas12f1-like_TNB"/>
</dbReference>
<proteinExistence type="inferred from homology"/>
<feature type="domain" description="Cas12f1-like TNB" evidence="9">
    <location>
        <begin position="338"/>
        <end position="409"/>
    </location>
</feature>
<dbReference type="InterPro" id="IPR051399">
    <property type="entry name" value="RNA-guided_DNA_endo/Transpos"/>
</dbReference>
<keyword evidence="3" id="KW-0815">Transposition</keyword>